<keyword evidence="1" id="KW-0812">Transmembrane</keyword>
<dbReference type="AlphaFoldDB" id="Q97G75"/>
<evidence type="ECO:0000256" key="1">
    <source>
        <dbReference type="SAM" id="Phobius"/>
    </source>
</evidence>
<reference evidence="2 3" key="1">
    <citation type="journal article" date="2001" name="J. Bacteriol.">
        <title>Genome sequence and comparative analysis of the solvent-producing bacterium Clostridium acetobutylicum.</title>
        <authorList>
            <person name="Nolling J."/>
            <person name="Breton G."/>
            <person name="Omelchenko M.V."/>
            <person name="Makarova K.S."/>
            <person name="Zeng Q."/>
            <person name="Gibson R."/>
            <person name="Lee H.M."/>
            <person name="Dubois J."/>
            <person name="Qiu D."/>
            <person name="Hitti J."/>
            <person name="Wolf Y.I."/>
            <person name="Tatusov R.L."/>
            <person name="Sabathe F."/>
            <person name="Doucette-Stamm L."/>
            <person name="Soucaille P."/>
            <person name="Daly M.J."/>
            <person name="Bennett G.N."/>
            <person name="Koonin E.V."/>
            <person name="Smith D.R."/>
        </authorList>
    </citation>
    <scope>NUCLEOTIDE SEQUENCE [LARGE SCALE GENOMIC DNA]</scope>
    <source>
        <strain evidence="3">ATCC 824 / DSM 792 / JCM 1419 / LMG 5710 / VKM B-1787</strain>
    </source>
</reference>
<feature type="transmembrane region" description="Helical" evidence="1">
    <location>
        <begin position="112"/>
        <end position="132"/>
    </location>
</feature>
<dbReference type="GeneID" id="44998971"/>
<dbReference type="Proteomes" id="UP000000814">
    <property type="component" value="Chromosome"/>
</dbReference>
<gene>
    <name evidence="2" type="ordered locus">CA_C2494</name>
</gene>
<keyword evidence="1" id="KW-1133">Transmembrane helix</keyword>
<dbReference type="PIR" id="E97207">
    <property type="entry name" value="E97207"/>
</dbReference>
<dbReference type="eggNOG" id="ENOG5033WPQ">
    <property type="taxonomic scope" value="Bacteria"/>
</dbReference>
<evidence type="ECO:0000313" key="2">
    <source>
        <dbReference type="EMBL" id="AAK80448.1"/>
    </source>
</evidence>
<dbReference type="STRING" id="272562.CA_C2494"/>
<accession>Q97G75</accession>
<feature type="transmembrane region" description="Helical" evidence="1">
    <location>
        <begin position="88"/>
        <end position="106"/>
    </location>
</feature>
<dbReference type="RefSeq" id="WP_010965789.1">
    <property type="nucleotide sequence ID" value="NC_003030.1"/>
</dbReference>
<feature type="transmembrane region" description="Helical" evidence="1">
    <location>
        <begin position="37"/>
        <end position="56"/>
    </location>
</feature>
<dbReference type="OrthoDB" id="1798535at2"/>
<evidence type="ECO:0000313" key="3">
    <source>
        <dbReference type="Proteomes" id="UP000000814"/>
    </source>
</evidence>
<name>Q97G75_CLOAB</name>
<organism evidence="2 3">
    <name type="scientific">Clostridium acetobutylicum (strain ATCC 824 / DSM 792 / JCM 1419 / IAM 19013 / LMG 5710 / NBRC 13948 / NRRL B-527 / VKM B-1787 / 2291 / W)</name>
    <dbReference type="NCBI Taxonomy" id="272562"/>
    <lineage>
        <taxon>Bacteria</taxon>
        <taxon>Bacillati</taxon>
        <taxon>Bacillota</taxon>
        <taxon>Clostridia</taxon>
        <taxon>Eubacteriales</taxon>
        <taxon>Clostridiaceae</taxon>
        <taxon>Clostridium</taxon>
    </lineage>
</organism>
<dbReference type="EMBL" id="AE001437">
    <property type="protein sequence ID" value="AAK80448.1"/>
    <property type="molecule type" value="Genomic_DNA"/>
</dbReference>
<feature type="transmembrane region" description="Helical" evidence="1">
    <location>
        <begin position="12"/>
        <end position="31"/>
    </location>
</feature>
<dbReference type="PATRIC" id="fig|272562.8.peg.2689"/>
<dbReference type="KEGG" id="cac:CA_C2494"/>
<keyword evidence="1" id="KW-0472">Membrane</keyword>
<proteinExistence type="predicted"/>
<protein>
    <submittedName>
        <fullName evidence="2">Predicted membrane protein</fullName>
    </submittedName>
</protein>
<dbReference type="HOGENOM" id="CLU_1871870_0_0_9"/>
<sequence length="136" mass="15832">MDLSNYIKKQNIYSCMFILVGIAALGIGFFLGYEKKLMFGIALGCIPVGLGSFVVYKLSEKRIDMMKNVELENEERNVFINTKSGQKAFWISYYYIIAIVILKNVISLSIDRFLIITLFFMPLVYFLCVVFYHRKY</sequence>
<keyword evidence="3" id="KW-1185">Reference proteome</keyword>